<keyword evidence="2" id="KW-0964">Secreted</keyword>
<dbReference type="PANTHER" id="PTHR38340">
    <property type="entry name" value="S-LAYER PROTEIN"/>
    <property type="match status" value="1"/>
</dbReference>
<feature type="region of interest" description="Disordered" evidence="3">
    <location>
        <begin position="291"/>
        <end position="361"/>
    </location>
</feature>
<comment type="caution">
    <text evidence="4">The sequence shown here is derived from an EMBL/GenBank/DDBJ whole genome shotgun (WGS) entry which is preliminary data.</text>
</comment>
<dbReference type="OrthoDB" id="9808778at2"/>
<dbReference type="Gene3D" id="2.150.10.10">
    <property type="entry name" value="Serralysin-like metalloprotease, C-terminal"/>
    <property type="match status" value="2"/>
</dbReference>
<dbReference type="InterPro" id="IPR011049">
    <property type="entry name" value="Serralysin-like_metalloprot_C"/>
</dbReference>
<evidence type="ECO:0000313" key="5">
    <source>
        <dbReference type="Proteomes" id="UP000306628"/>
    </source>
</evidence>
<dbReference type="InterPro" id="IPR001343">
    <property type="entry name" value="Hemolysn_Ca-bd"/>
</dbReference>
<evidence type="ECO:0000256" key="1">
    <source>
        <dbReference type="ARBA" id="ARBA00004613"/>
    </source>
</evidence>
<sequence length="361" mass="35656">MHIIGSLMPRTRHVFNARTRHPLVAVIAAVALGFAVVASTAAPAWAVAPANDDFANAQAHTTAFADNVSTVDATTEGSEPAPTGSCANNSLAYKTVWYSLTLPAAATVTADTAGSNFDTVLTAYTGASLGSLTEIACNDDGIAPGGPSTLSFSASASTTYLIRIGGWNQDGGAHSYSQGNAVLNVQILPTCTITGTSGADTLNGTSGADVICGLEGNDTINGGNGNDIISGGLGDDIIDGGNGTDTLYGDYGNDAMGGGNGADTLFGGPGNDTNDGETLLGGLLHLFDNGSDTIDGGPGDDTLDGQNGDDTLIDHTGTDTMSGNVGNDSIDVQDGVGGDSANGGLGSDTCAADGGDTTSSC</sequence>
<dbReference type="Proteomes" id="UP000306628">
    <property type="component" value="Unassembled WGS sequence"/>
</dbReference>
<dbReference type="PROSITE" id="PS00330">
    <property type="entry name" value="HEMOLYSIN_CALCIUM"/>
    <property type="match status" value="2"/>
</dbReference>
<evidence type="ECO:0000313" key="4">
    <source>
        <dbReference type="EMBL" id="TMR31722.1"/>
    </source>
</evidence>
<reference evidence="4 5" key="1">
    <citation type="submission" date="2019-05" db="EMBL/GenBank/DDBJ databases">
        <title>Draft genome sequence of Nonomuraea zeae DSM 100528.</title>
        <authorList>
            <person name="Saricaoglu S."/>
            <person name="Isik K."/>
        </authorList>
    </citation>
    <scope>NUCLEOTIDE SEQUENCE [LARGE SCALE GENOMIC DNA]</scope>
    <source>
        <strain evidence="4 5">DSM 100528</strain>
    </source>
</reference>
<dbReference type="AlphaFoldDB" id="A0A5S4GG84"/>
<proteinExistence type="predicted"/>
<dbReference type="InterPro" id="IPR018511">
    <property type="entry name" value="Hemolysin-typ_Ca-bd_CS"/>
</dbReference>
<accession>A0A5S4GG84</accession>
<gene>
    <name evidence="4" type="ORF">ETD85_24805</name>
</gene>
<dbReference type="GO" id="GO:0005509">
    <property type="term" value="F:calcium ion binding"/>
    <property type="evidence" value="ECO:0007669"/>
    <property type="project" value="InterPro"/>
</dbReference>
<dbReference type="SUPFAM" id="SSF51120">
    <property type="entry name" value="beta-Roll"/>
    <property type="match status" value="2"/>
</dbReference>
<feature type="compositionally biased region" description="Polar residues" evidence="3">
    <location>
        <begin position="318"/>
        <end position="327"/>
    </location>
</feature>
<keyword evidence="5" id="KW-1185">Reference proteome</keyword>
<dbReference type="Pfam" id="PF00353">
    <property type="entry name" value="HemolysinCabind"/>
    <property type="match status" value="3"/>
</dbReference>
<evidence type="ECO:0000256" key="2">
    <source>
        <dbReference type="ARBA" id="ARBA00022525"/>
    </source>
</evidence>
<evidence type="ECO:0000256" key="3">
    <source>
        <dbReference type="SAM" id="MobiDB-lite"/>
    </source>
</evidence>
<comment type="subcellular location">
    <subcellularLocation>
        <location evidence="1">Secreted</location>
    </subcellularLocation>
</comment>
<dbReference type="PANTHER" id="PTHR38340:SF1">
    <property type="entry name" value="S-LAYER PROTEIN"/>
    <property type="match status" value="1"/>
</dbReference>
<name>A0A5S4GG84_9ACTN</name>
<dbReference type="EMBL" id="VCKX01000079">
    <property type="protein sequence ID" value="TMR31722.1"/>
    <property type="molecule type" value="Genomic_DNA"/>
</dbReference>
<dbReference type="GO" id="GO:0005576">
    <property type="term" value="C:extracellular region"/>
    <property type="evidence" value="ECO:0007669"/>
    <property type="project" value="UniProtKB-SubCell"/>
</dbReference>
<feature type="compositionally biased region" description="Gly residues" evidence="3">
    <location>
        <begin position="335"/>
        <end position="346"/>
    </location>
</feature>
<dbReference type="PRINTS" id="PR00313">
    <property type="entry name" value="CABNDNGRPT"/>
</dbReference>
<protein>
    <submittedName>
        <fullName evidence="4">Calcium-binding protein</fullName>
    </submittedName>
</protein>
<dbReference type="InterPro" id="IPR050557">
    <property type="entry name" value="RTX_toxin/Mannuronan_C5-epim"/>
</dbReference>
<organism evidence="4 5">
    <name type="scientific">Nonomuraea zeae</name>
    <dbReference type="NCBI Taxonomy" id="1642303"/>
    <lineage>
        <taxon>Bacteria</taxon>
        <taxon>Bacillati</taxon>
        <taxon>Actinomycetota</taxon>
        <taxon>Actinomycetes</taxon>
        <taxon>Streptosporangiales</taxon>
        <taxon>Streptosporangiaceae</taxon>
        <taxon>Nonomuraea</taxon>
    </lineage>
</organism>